<dbReference type="InterPro" id="IPR013320">
    <property type="entry name" value="ConA-like_dom_sf"/>
</dbReference>
<dbReference type="Pfam" id="PF13765">
    <property type="entry name" value="PRY"/>
    <property type="match status" value="1"/>
</dbReference>
<comment type="caution">
    <text evidence="2">The sequence shown here is derived from an EMBL/GenBank/DDBJ whole genome shotgun (WGS) entry which is preliminary data.</text>
</comment>
<dbReference type="SUPFAM" id="SSF49899">
    <property type="entry name" value="Concanavalin A-like lectins/glucanases"/>
    <property type="match status" value="1"/>
</dbReference>
<dbReference type="InterPro" id="IPR006574">
    <property type="entry name" value="PRY"/>
</dbReference>
<reference evidence="2" key="1">
    <citation type="submission" date="2019-09" db="EMBL/GenBank/DDBJ databases">
        <title>Bird 10,000 Genomes (B10K) Project - Family phase.</title>
        <authorList>
            <person name="Zhang G."/>
        </authorList>
    </citation>
    <scope>NUCLEOTIDE SEQUENCE</scope>
    <source>
        <strain evidence="2">B10K-DU-001-08</strain>
        <tissue evidence="2">Muscle</tissue>
    </source>
</reference>
<evidence type="ECO:0000313" key="2">
    <source>
        <dbReference type="EMBL" id="NXC43566.1"/>
    </source>
</evidence>
<name>A0A851NN69_9GALL</name>
<dbReference type="EMBL" id="WBMW01002691">
    <property type="protein sequence ID" value="NXC43566.1"/>
    <property type="molecule type" value="Genomic_DNA"/>
</dbReference>
<dbReference type="Gene3D" id="2.60.120.920">
    <property type="match status" value="1"/>
</dbReference>
<organism evidence="2 3">
    <name type="scientific">Penelope pileata</name>
    <dbReference type="NCBI Taxonomy" id="1118817"/>
    <lineage>
        <taxon>Eukaryota</taxon>
        <taxon>Metazoa</taxon>
        <taxon>Chordata</taxon>
        <taxon>Craniata</taxon>
        <taxon>Vertebrata</taxon>
        <taxon>Euteleostomi</taxon>
        <taxon>Archelosauria</taxon>
        <taxon>Archosauria</taxon>
        <taxon>Dinosauria</taxon>
        <taxon>Saurischia</taxon>
        <taxon>Theropoda</taxon>
        <taxon>Coelurosauria</taxon>
        <taxon>Aves</taxon>
        <taxon>Neognathae</taxon>
        <taxon>Galloanserae</taxon>
        <taxon>Galliformes</taxon>
        <taxon>Cracidae</taxon>
        <taxon>Penelope</taxon>
    </lineage>
</organism>
<dbReference type="InterPro" id="IPR003877">
    <property type="entry name" value="SPRY_dom"/>
</dbReference>
<dbReference type="InterPro" id="IPR050143">
    <property type="entry name" value="TRIM/RBCC"/>
</dbReference>
<keyword evidence="3" id="KW-1185">Reference proteome</keyword>
<dbReference type="Proteomes" id="UP000613066">
    <property type="component" value="Unassembled WGS sequence"/>
</dbReference>
<feature type="domain" description="B30.2/SPRY" evidence="1">
    <location>
        <begin position="1"/>
        <end position="109"/>
    </location>
</feature>
<feature type="non-terminal residue" evidence="2">
    <location>
        <position position="109"/>
    </location>
</feature>
<protein>
    <submittedName>
        <fullName evidence="2">A33 protein</fullName>
    </submittedName>
</protein>
<dbReference type="InterPro" id="IPR003879">
    <property type="entry name" value="Butyrophylin_SPRY"/>
</dbReference>
<dbReference type="Pfam" id="PF00622">
    <property type="entry name" value="SPRY"/>
    <property type="match status" value="1"/>
</dbReference>
<dbReference type="PROSITE" id="PS50188">
    <property type="entry name" value="B302_SPRY"/>
    <property type="match status" value="1"/>
</dbReference>
<gene>
    <name evidence="2" type="primary">A33_0</name>
    <name evidence="2" type="ORF">PENPIL_R15730</name>
</gene>
<proteinExistence type="predicted"/>
<dbReference type="InterPro" id="IPR043136">
    <property type="entry name" value="B30.2/SPRY_sf"/>
</dbReference>
<dbReference type="AlphaFoldDB" id="A0A851NN69"/>
<dbReference type="SMART" id="SM00589">
    <property type="entry name" value="PRY"/>
    <property type="match status" value="1"/>
</dbReference>
<sequence length="109" mass="12464">KVPLDPDTAHPQLTLSEDLRSMRWEDTWQHLPDVPKRFDSVCFVLGEEEFQEGRHCWEVEVMEQCSWCAVGVARASVQRKGMIGINPKEGIWAVQYEQGKLKGLTVPPT</sequence>
<dbReference type="PRINTS" id="PR01407">
    <property type="entry name" value="BUTYPHLNCDUF"/>
</dbReference>
<dbReference type="InterPro" id="IPR001870">
    <property type="entry name" value="B30.2/SPRY"/>
</dbReference>
<dbReference type="OrthoDB" id="9049620at2759"/>
<evidence type="ECO:0000313" key="3">
    <source>
        <dbReference type="Proteomes" id="UP000613066"/>
    </source>
</evidence>
<accession>A0A851NN69</accession>
<feature type="non-terminal residue" evidence="2">
    <location>
        <position position="1"/>
    </location>
</feature>
<evidence type="ECO:0000259" key="1">
    <source>
        <dbReference type="PROSITE" id="PS50188"/>
    </source>
</evidence>
<dbReference type="PANTHER" id="PTHR24103">
    <property type="entry name" value="E3 UBIQUITIN-PROTEIN LIGASE TRIM"/>
    <property type="match status" value="1"/>
</dbReference>